<evidence type="ECO:0000313" key="25">
    <source>
        <dbReference type="EMBL" id="AEM22364.1"/>
    </source>
</evidence>
<evidence type="ECO:0000256" key="11">
    <source>
        <dbReference type="ARBA" id="ARBA00022840"/>
    </source>
</evidence>
<dbReference type="PANTHER" id="PTHR11136">
    <property type="entry name" value="FOLYLPOLYGLUTAMATE SYNTHASE-RELATED"/>
    <property type="match status" value="1"/>
</dbReference>
<evidence type="ECO:0000256" key="19">
    <source>
        <dbReference type="ARBA" id="ARBA00049035"/>
    </source>
</evidence>
<evidence type="ECO:0000256" key="10">
    <source>
        <dbReference type="ARBA" id="ARBA00022741"/>
    </source>
</evidence>
<keyword evidence="22" id="KW-0472">Membrane</keyword>
<sequence length="440" mass="50304">METNMNNMNEALDYIYSFMGKKTLHKNSFNHMNNVKGILKILGYKQIFKVIHITGTKGKGSTTLVLSKMLSSIGYKSGAFISPHIVNERERISINEEWISEEDFINITNKLKNIIDNNEIYSNVTVFEIFTIMGLYYFFIKGVDYACIEVGIGGKLDCTNIVESDISILTSISYDHMEVLGYTIEEITTQKAGIIKPNSVVISAYQEENSIKIIENISKENNCKLYVFKRDFNSEIILNSNEKLEFNYLENNKKYSFSTVLLGEHQAENISLSFKALNILLKADNNHTEKNINKAVKSLKDFSINARLTFMHKNPDIIVDGAHNSKSLERILNTIYKWYDDVIILFAPLSQKDIKNMSEVLKQHDSLIVLSSPDNIAHKEADSYKTYKYFKDNSNVKHIPNFHEAVENLKSINKINKPVLVIGSLYAASEFISLYKNKDI</sequence>
<evidence type="ECO:0000259" key="24">
    <source>
        <dbReference type="Pfam" id="PF08245"/>
    </source>
</evidence>
<dbReference type="EMBL" id="CP002874">
    <property type="protein sequence ID" value="AEM22364.1"/>
    <property type="molecule type" value="Genomic_DNA"/>
</dbReference>
<dbReference type="GO" id="GO:0046656">
    <property type="term" value="P:folic acid biosynthetic process"/>
    <property type="evidence" value="ECO:0007669"/>
    <property type="project" value="UniProtKB-KW"/>
</dbReference>
<dbReference type="eggNOG" id="COG0285">
    <property type="taxonomic scope" value="Bacteria"/>
</dbReference>
<evidence type="ECO:0000256" key="6">
    <source>
        <dbReference type="ARBA" id="ARBA00013025"/>
    </source>
</evidence>
<comment type="function">
    <text evidence="1">Functions in two distinct reactions of the de novo folate biosynthetic pathway. Catalyzes the addition of a glutamate residue to dihydropteroate (7,8-dihydropteroate or H2Pte) to form dihydrofolate (7,8-dihydrofolate monoglutamate or H2Pte-Glu). Also catalyzes successive additions of L-glutamate to tetrahydrofolate or 10-formyltetrahydrofolate or 5,10-methylenetetrahydrofolate, leading to folylpolyglutamate derivatives.</text>
</comment>
<dbReference type="KEGG" id="bip:Bint_1748"/>
<evidence type="ECO:0000256" key="20">
    <source>
        <dbReference type="ARBA" id="ARBA00049161"/>
    </source>
</evidence>
<keyword evidence="12" id="KW-0460">Magnesium</keyword>
<comment type="similarity">
    <text evidence="4 21">Belongs to the folylpolyglutamate synthase family.</text>
</comment>
<keyword evidence="26" id="KW-1185">Reference proteome</keyword>
<evidence type="ECO:0000256" key="7">
    <source>
        <dbReference type="ARBA" id="ARBA00019357"/>
    </source>
</evidence>
<feature type="transmembrane region" description="Helical" evidence="22">
    <location>
        <begin position="120"/>
        <end position="139"/>
    </location>
</feature>
<dbReference type="Gene3D" id="3.90.190.20">
    <property type="entry name" value="Mur ligase, C-terminal domain"/>
    <property type="match status" value="1"/>
</dbReference>
<dbReference type="EC" id="6.3.2.12" evidence="5"/>
<dbReference type="GO" id="GO:0005737">
    <property type="term" value="C:cytoplasm"/>
    <property type="evidence" value="ECO:0007669"/>
    <property type="project" value="TreeGrafter"/>
</dbReference>
<dbReference type="PIRSF" id="PIRSF001563">
    <property type="entry name" value="Folylpolyglu_synth"/>
    <property type="match status" value="1"/>
</dbReference>
<evidence type="ECO:0000313" key="26">
    <source>
        <dbReference type="Proteomes" id="UP000008522"/>
    </source>
</evidence>
<evidence type="ECO:0000256" key="3">
    <source>
        <dbReference type="ARBA" id="ARBA00005150"/>
    </source>
</evidence>
<evidence type="ECO:0000256" key="17">
    <source>
        <dbReference type="ARBA" id="ARBA00047493"/>
    </source>
</evidence>
<keyword evidence="11 21" id="KW-0067">ATP-binding</keyword>
<evidence type="ECO:0000256" key="21">
    <source>
        <dbReference type="PIRNR" id="PIRNR001563"/>
    </source>
</evidence>
<evidence type="ECO:0000256" key="18">
    <source>
        <dbReference type="ARBA" id="ARBA00047808"/>
    </source>
</evidence>
<dbReference type="Gene3D" id="3.40.1190.10">
    <property type="entry name" value="Mur-like, catalytic domain"/>
    <property type="match status" value="1"/>
</dbReference>
<keyword evidence="10 21" id="KW-0547">Nucleotide-binding</keyword>
<evidence type="ECO:0000256" key="9">
    <source>
        <dbReference type="ARBA" id="ARBA00022723"/>
    </source>
</evidence>
<dbReference type="PANTHER" id="PTHR11136:SF0">
    <property type="entry name" value="DIHYDROFOLATE SYNTHETASE-RELATED"/>
    <property type="match status" value="1"/>
</dbReference>
<feature type="domain" description="Mur ligase C-terminal" evidence="23">
    <location>
        <begin position="307"/>
        <end position="424"/>
    </location>
</feature>
<keyword evidence="8 21" id="KW-0436">Ligase</keyword>
<keyword evidence="22" id="KW-0812">Transmembrane</keyword>
<comment type="pathway">
    <text evidence="2">Cofactor biosynthesis; tetrahydrofolate biosynthesis; 7,8-dihydrofolate from 2-amino-4-hydroxy-6-hydroxymethyl-7,8-dihydropteridine diphosphate and 4-aminobenzoate: step 2/2.</text>
</comment>
<evidence type="ECO:0000256" key="12">
    <source>
        <dbReference type="ARBA" id="ARBA00022842"/>
    </source>
</evidence>
<dbReference type="Pfam" id="PF02875">
    <property type="entry name" value="Mur_ligase_C"/>
    <property type="match status" value="1"/>
</dbReference>
<dbReference type="Pfam" id="PF08245">
    <property type="entry name" value="Mur_ligase_M"/>
    <property type="match status" value="1"/>
</dbReference>
<comment type="catalytic activity">
    <reaction evidence="18">
        <text>10-formyltetrahydrofolyl-(gamma-L-Glu)(n) + L-glutamate + ATP = 10-formyltetrahydrofolyl-(gamma-L-Glu)(n+1) + ADP + phosphate + H(+)</text>
        <dbReference type="Rhea" id="RHEA:51904"/>
        <dbReference type="Rhea" id="RHEA-COMP:13088"/>
        <dbReference type="Rhea" id="RHEA-COMP:14300"/>
        <dbReference type="ChEBI" id="CHEBI:15378"/>
        <dbReference type="ChEBI" id="CHEBI:29985"/>
        <dbReference type="ChEBI" id="CHEBI:30616"/>
        <dbReference type="ChEBI" id="CHEBI:43474"/>
        <dbReference type="ChEBI" id="CHEBI:134413"/>
        <dbReference type="ChEBI" id="CHEBI:456216"/>
        <dbReference type="EC" id="6.3.2.17"/>
    </reaction>
</comment>
<keyword evidence="9" id="KW-0479">Metal-binding</keyword>
<evidence type="ECO:0000256" key="2">
    <source>
        <dbReference type="ARBA" id="ARBA00004799"/>
    </source>
</evidence>
<name>G0EJ89_BRAIP</name>
<evidence type="ECO:0000256" key="13">
    <source>
        <dbReference type="ARBA" id="ARBA00022909"/>
    </source>
</evidence>
<dbReference type="InterPro" id="IPR036615">
    <property type="entry name" value="Mur_ligase_C_dom_sf"/>
</dbReference>
<accession>G0EJ89</accession>
<feature type="domain" description="Mur ligase central" evidence="24">
    <location>
        <begin position="53"/>
        <end position="274"/>
    </location>
</feature>
<comment type="catalytic activity">
    <reaction evidence="20">
        <text>7,8-dihydropteroate + L-glutamate + ATP = 7,8-dihydrofolate + ADP + phosphate + H(+)</text>
        <dbReference type="Rhea" id="RHEA:23584"/>
        <dbReference type="ChEBI" id="CHEBI:15378"/>
        <dbReference type="ChEBI" id="CHEBI:17839"/>
        <dbReference type="ChEBI" id="CHEBI:29985"/>
        <dbReference type="ChEBI" id="CHEBI:30616"/>
        <dbReference type="ChEBI" id="CHEBI:43474"/>
        <dbReference type="ChEBI" id="CHEBI:57451"/>
        <dbReference type="ChEBI" id="CHEBI:456216"/>
        <dbReference type="EC" id="6.3.2.12"/>
    </reaction>
</comment>
<dbReference type="HOGENOM" id="CLU_015869_1_2_12"/>
<dbReference type="GO" id="GO:0046872">
    <property type="term" value="F:metal ion binding"/>
    <property type="evidence" value="ECO:0007669"/>
    <property type="project" value="UniProtKB-KW"/>
</dbReference>
<dbReference type="AlphaFoldDB" id="G0EJ89"/>
<dbReference type="InterPro" id="IPR013221">
    <property type="entry name" value="Mur_ligase_cen"/>
</dbReference>
<comment type="catalytic activity">
    <reaction evidence="19">
        <text>(6R)-5,10-methylenetetrahydrofolyl-(gamma-L-Glu)(n) + L-glutamate + ATP = (6R)-5,10-methylenetetrahydrofolyl-(gamma-L-Glu)(n+1) + ADP + phosphate + H(+)</text>
        <dbReference type="Rhea" id="RHEA:51912"/>
        <dbReference type="Rhea" id="RHEA-COMP:13257"/>
        <dbReference type="Rhea" id="RHEA-COMP:13258"/>
        <dbReference type="ChEBI" id="CHEBI:15378"/>
        <dbReference type="ChEBI" id="CHEBI:29985"/>
        <dbReference type="ChEBI" id="CHEBI:30616"/>
        <dbReference type="ChEBI" id="CHEBI:43474"/>
        <dbReference type="ChEBI" id="CHEBI:136572"/>
        <dbReference type="ChEBI" id="CHEBI:456216"/>
        <dbReference type="EC" id="6.3.2.17"/>
    </reaction>
</comment>
<reference evidence="25 26" key="1">
    <citation type="journal article" date="2011" name="BMC Genomics">
        <title>Complete genome sequence of Brachyspira intermedia reveals unique genomic features in Brachyspira species and phage-mediated horizontal gene transfer.</title>
        <authorList>
            <person name="Hafstrom T."/>
            <person name="Jansson D.S."/>
            <person name="Segerman B."/>
        </authorList>
    </citation>
    <scope>NUCLEOTIDE SEQUENCE [LARGE SCALE GENOMIC DNA]</scope>
    <source>
        <strain evidence="26">ATCC 51140 / PWS/A</strain>
    </source>
</reference>
<proteinExistence type="inferred from homology"/>
<evidence type="ECO:0000259" key="23">
    <source>
        <dbReference type="Pfam" id="PF02875"/>
    </source>
</evidence>
<comment type="pathway">
    <text evidence="3">Cofactor biosynthesis; tetrahydrofolylpolyglutamate biosynthesis.</text>
</comment>
<organism evidence="25 26">
    <name type="scientific">Brachyspira intermedia (strain ATCC 51140 / PWS/A)</name>
    <name type="common">Serpulina intermedia</name>
    <dbReference type="NCBI Taxonomy" id="1045858"/>
    <lineage>
        <taxon>Bacteria</taxon>
        <taxon>Pseudomonadati</taxon>
        <taxon>Spirochaetota</taxon>
        <taxon>Spirochaetia</taxon>
        <taxon>Brachyspirales</taxon>
        <taxon>Brachyspiraceae</taxon>
        <taxon>Brachyspira</taxon>
    </lineage>
</organism>
<evidence type="ECO:0000256" key="1">
    <source>
        <dbReference type="ARBA" id="ARBA00002714"/>
    </source>
</evidence>
<dbReference type="GO" id="GO:0008841">
    <property type="term" value="F:dihydrofolate synthase activity"/>
    <property type="evidence" value="ECO:0007669"/>
    <property type="project" value="UniProtKB-EC"/>
</dbReference>
<keyword evidence="13" id="KW-0289">Folate biosynthesis</keyword>
<dbReference type="Proteomes" id="UP000008522">
    <property type="component" value="Chromosome"/>
</dbReference>
<dbReference type="PATRIC" id="fig|1045858.4.peg.1750"/>
<dbReference type="InterPro" id="IPR018109">
    <property type="entry name" value="Folylpolyglutamate_synth_CS"/>
</dbReference>
<protein>
    <recommendedName>
        <fullName evidence="7">Dihydrofolate synthase/folylpolyglutamate synthase</fullName>
        <ecNumber evidence="5">6.3.2.12</ecNumber>
        <ecNumber evidence="6">6.3.2.17</ecNumber>
    </recommendedName>
    <alternativeName>
        <fullName evidence="16">Folylpoly-gamma-glutamate synthetase-dihydrofolate synthetase</fullName>
    </alternativeName>
    <alternativeName>
        <fullName evidence="14">Folylpolyglutamate synthetase</fullName>
    </alternativeName>
    <alternativeName>
        <fullName evidence="15">Tetrahydrofolylpolyglutamate synthase</fullName>
    </alternativeName>
</protein>
<dbReference type="SUPFAM" id="SSF53623">
    <property type="entry name" value="MurD-like peptide ligases, catalytic domain"/>
    <property type="match status" value="1"/>
</dbReference>
<evidence type="ECO:0000256" key="5">
    <source>
        <dbReference type="ARBA" id="ARBA00013023"/>
    </source>
</evidence>
<keyword evidence="22" id="KW-1133">Transmembrane helix</keyword>
<dbReference type="NCBIfam" id="TIGR01499">
    <property type="entry name" value="folC"/>
    <property type="match status" value="1"/>
</dbReference>
<dbReference type="SUPFAM" id="SSF53244">
    <property type="entry name" value="MurD-like peptide ligases, peptide-binding domain"/>
    <property type="match status" value="1"/>
</dbReference>
<gene>
    <name evidence="25" type="primary">folC</name>
    <name evidence="25" type="ordered locus">Bint_1748</name>
</gene>
<dbReference type="GO" id="GO:0004326">
    <property type="term" value="F:tetrahydrofolylpolyglutamate synthase activity"/>
    <property type="evidence" value="ECO:0007669"/>
    <property type="project" value="UniProtKB-EC"/>
</dbReference>
<dbReference type="InterPro" id="IPR036565">
    <property type="entry name" value="Mur-like_cat_sf"/>
</dbReference>
<dbReference type="InterPro" id="IPR001645">
    <property type="entry name" value="Folylpolyglutamate_synth"/>
</dbReference>
<dbReference type="GO" id="GO:0005524">
    <property type="term" value="F:ATP binding"/>
    <property type="evidence" value="ECO:0007669"/>
    <property type="project" value="UniProtKB-KW"/>
</dbReference>
<dbReference type="PROSITE" id="PS01011">
    <property type="entry name" value="FOLYLPOLYGLU_SYNT_1"/>
    <property type="match status" value="1"/>
</dbReference>
<evidence type="ECO:0000256" key="15">
    <source>
        <dbReference type="ARBA" id="ARBA00030592"/>
    </source>
</evidence>
<comment type="catalytic activity">
    <reaction evidence="17">
        <text>(6S)-5,6,7,8-tetrahydrofolyl-(gamma-L-Glu)(n) + L-glutamate + ATP = (6S)-5,6,7,8-tetrahydrofolyl-(gamma-L-Glu)(n+1) + ADP + phosphate + H(+)</text>
        <dbReference type="Rhea" id="RHEA:10580"/>
        <dbReference type="Rhea" id="RHEA-COMP:14738"/>
        <dbReference type="Rhea" id="RHEA-COMP:14740"/>
        <dbReference type="ChEBI" id="CHEBI:15378"/>
        <dbReference type="ChEBI" id="CHEBI:29985"/>
        <dbReference type="ChEBI" id="CHEBI:30616"/>
        <dbReference type="ChEBI" id="CHEBI:43474"/>
        <dbReference type="ChEBI" id="CHEBI:141005"/>
        <dbReference type="ChEBI" id="CHEBI:456216"/>
        <dbReference type="EC" id="6.3.2.17"/>
    </reaction>
</comment>
<dbReference type="EC" id="6.3.2.17" evidence="6"/>
<evidence type="ECO:0000256" key="22">
    <source>
        <dbReference type="SAM" id="Phobius"/>
    </source>
</evidence>
<dbReference type="InterPro" id="IPR004101">
    <property type="entry name" value="Mur_ligase_C"/>
</dbReference>
<evidence type="ECO:0000256" key="8">
    <source>
        <dbReference type="ARBA" id="ARBA00022598"/>
    </source>
</evidence>
<evidence type="ECO:0000256" key="14">
    <source>
        <dbReference type="ARBA" id="ARBA00030048"/>
    </source>
</evidence>
<evidence type="ECO:0000256" key="4">
    <source>
        <dbReference type="ARBA" id="ARBA00008276"/>
    </source>
</evidence>
<evidence type="ECO:0000256" key="16">
    <source>
        <dbReference type="ARBA" id="ARBA00032510"/>
    </source>
</evidence>